<accession>A0A0D3E6A6</accession>
<dbReference type="HOGENOM" id="CLU_3127152_0_0_1"/>
<feature type="compositionally biased region" description="Basic and acidic residues" evidence="1">
    <location>
        <begin position="17"/>
        <end position="37"/>
    </location>
</feature>
<reference evidence="2" key="2">
    <citation type="submission" date="2015-03" db="UniProtKB">
        <authorList>
            <consortium name="EnsemblPlants"/>
        </authorList>
    </citation>
    <scope>IDENTIFICATION</scope>
</reference>
<protein>
    <submittedName>
        <fullName evidence="2">Uncharacterized protein</fullName>
    </submittedName>
</protein>
<feature type="region of interest" description="Disordered" evidence="1">
    <location>
        <begin position="1"/>
        <end position="50"/>
    </location>
</feature>
<dbReference type="Proteomes" id="UP000032141">
    <property type="component" value="Chromosome C9"/>
</dbReference>
<organism evidence="2 3">
    <name type="scientific">Brassica oleracea var. oleracea</name>
    <dbReference type="NCBI Taxonomy" id="109376"/>
    <lineage>
        <taxon>Eukaryota</taxon>
        <taxon>Viridiplantae</taxon>
        <taxon>Streptophyta</taxon>
        <taxon>Embryophyta</taxon>
        <taxon>Tracheophyta</taxon>
        <taxon>Spermatophyta</taxon>
        <taxon>Magnoliopsida</taxon>
        <taxon>eudicotyledons</taxon>
        <taxon>Gunneridae</taxon>
        <taxon>Pentapetalae</taxon>
        <taxon>rosids</taxon>
        <taxon>malvids</taxon>
        <taxon>Brassicales</taxon>
        <taxon>Brassicaceae</taxon>
        <taxon>Brassiceae</taxon>
        <taxon>Brassica</taxon>
    </lineage>
</organism>
<reference evidence="2 3" key="1">
    <citation type="journal article" date="2014" name="Genome Biol.">
        <title>Transcriptome and methylome profiling reveals relics of genome dominance in the mesopolyploid Brassica oleracea.</title>
        <authorList>
            <person name="Parkin I.A."/>
            <person name="Koh C."/>
            <person name="Tang H."/>
            <person name="Robinson S.J."/>
            <person name="Kagale S."/>
            <person name="Clarke W.E."/>
            <person name="Town C.D."/>
            <person name="Nixon J."/>
            <person name="Krishnakumar V."/>
            <person name="Bidwell S.L."/>
            <person name="Denoeud F."/>
            <person name="Belcram H."/>
            <person name="Links M.G."/>
            <person name="Just J."/>
            <person name="Clarke C."/>
            <person name="Bender T."/>
            <person name="Huebert T."/>
            <person name="Mason A.S."/>
            <person name="Pires J.C."/>
            <person name="Barker G."/>
            <person name="Moore J."/>
            <person name="Walley P.G."/>
            <person name="Manoli S."/>
            <person name="Batley J."/>
            <person name="Edwards D."/>
            <person name="Nelson M.N."/>
            <person name="Wang X."/>
            <person name="Paterson A.H."/>
            <person name="King G."/>
            <person name="Bancroft I."/>
            <person name="Chalhoub B."/>
            <person name="Sharpe A.G."/>
        </authorList>
    </citation>
    <scope>NUCLEOTIDE SEQUENCE</scope>
    <source>
        <strain evidence="2 3">cv. TO1000</strain>
    </source>
</reference>
<evidence type="ECO:0000313" key="2">
    <source>
        <dbReference type="EnsemblPlants" id="Bo9g059300.1"/>
    </source>
</evidence>
<sequence>MSMSSTLDQALNLCRRPNTDHEEISKLSSSKAKDNRKSSSNFPDFCNWSR</sequence>
<dbReference type="Gramene" id="Bo9g059300.1">
    <property type="protein sequence ID" value="Bo9g059300.1"/>
    <property type="gene ID" value="Bo9g059300"/>
</dbReference>
<proteinExistence type="predicted"/>
<feature type="compositionally biased region" description="Polar residues" evidence="1">
    <location>
        <begin position="38"/>
        <end position="50"/>
    </location>
</feature>
<name>A0A0D3E6A6_BRAOL</name>
<dbReference type="AlphaFoldDB" id="A0A0D3E6A6"/>
<keyword evidence="3" id="KW-1185">Reference proteome</keyword>
<evidence type="ECO:0000313" key="3">
    <source>
        <dbReference type="Proteomes" id="UP000032141"/>
    </source>
</evidence>
<evidence type="ECO:0000256" key="1">
    <source>
        <dbReference type="SAM" id="MobiDB-lite"/>
    </source>
</evidence>
<dbReference type="EnsemblPlants" id="Bo9g059300.1">
    <property type="protein sequence ID" value="Bo9g059300.1"/>
    <property type="gene ID" value="Bo9g059300"/>
</dbReference>
<dbReference type="OMA" id="CRRPNTD"/>